<proteinExistence type="inferred from homology"/>
<dbReference type="Proteomes" id="UP000094527">
    <property type="component" value="Unassembled WGS sequence"/>
</dbReference>
<reference evidence="12 13" key="1">
    <citation type="journal article" date="2016" name="Genome Biol. Evol.">
        <title>Gene Family Evolution Reflects Adaptation to Soil Environmental Stressors in the Genome of the Collembolan Orchesella cincta.</title>
        <authorList>
            <person name="Faddeeva-Vakhrusheva A."/>
            <person name="Derks M.F."/>
            <person name="Anvar S.Y."/>
            <person name="Agamennone V."/>
            <person name="Suring W."/>
            <person name="Smit S."/>
            <person name="van Straalen N.M."/>
            <person name="Roelofs D."/>
        </authorList>
    </citation>
    <scope>NUCLEOTIDE SEQUENCE [LARGE SCALE GENOMIC DNA]</scope>
    <source>
        <tissue evidence="12">Mixed pool</tissue>
    </source>
</reference>
<keyword evidence="7 11" id="KW-0032">Aminotransferase</keyword>
<dbReference type="Gene3D" id="3.40.640.10">
    <property type="entry name" value="Type I PLP-dependent aspartate aminotransferase-like (Major domain)"/>
    <property type="match status" value="1"/>
</dbReference>
<evidence type="ECO:0000256" key="2">
    <source>
        <dbReference type="ARBA" id="ARBA00004305"/>
    </source>
</evidence>
<dbReference type="InterPro" id="IPR049704">
    <property type="entry name" value="Aminotrans_3_PPA_site"/>
</dbReference>
<comment type="similarity">
    <text evidence="4 10">Belongs to the class-III pyridoxal-phosphate-dependent aminotransferase family.</text>
</comment>
<gene>
    <name evidence="12" type="ORF">Ocin01_00467</name>
</gene>
<dbReference type="PROSITE" id="PS00600">
    <property type="entry name" value="AA_TRANSFER_CLASS_3"/>
    <property type="match status" value="1"/>
</dbReference>
<dbReference type="FunFam" id="3.40.640.10:FF:000011">
    <property type="entry name" value="Ornithine aminotransferase"/>
    <property type="match status" value="1"/>
</dbReference>
<evidence type="ECO:0000256" key="1">
    <source>
        <dbReference type="ARBA" id="ARBA00001933"/>
    </source>
</evidence>
<evidence type="ECO:0000313" key="12">
    <source>
        <dbReference type="EMBL" id="ODN06180.1"/>
    </source>
</evidence>
<dbReference type="STRING" id="48709.A0A1D2NLN4"/>
<dbReference type="Gene3D" id="3.90.1150.10">
    <property type="entry name" value="Aspartate Aminotransferase, domain 1"/>
    <property type="match status" value="1"/>
</dbReference>
<dbReference type="SUPFAM" id="SSF53383">
    <property type="entry name" value="PLP-dependent transferases"/>
    <property type="match status" value="1"/>
</dbReference>
<dbReference type="UniPathway" id="UPA00098">
    <property type="reaction ID" value="UER00358"/>
</dbReference>
<keyword evidence="13" id="KW-1185">Reference proteome</keyword>
<sequence>MFRSLRILLSSEIAQVSCIRTKASMAKPVVATSNGGGLKSHQIFDREDKYGAHNYHPLPVALCRGKGVYVWDVEGRKYYDFLSAYSAVNQGHCHPRILDALKDQAEVLTLTSRAFYSDVLGEYEEYITKLFGYDKVLPMNTGVEGGETACKLARKWGYMKKGIPADQAKIVFVEGNFWGRTLSAISTSTDPSSYEGFGPFMPGFKIIPYDDLNALEEATKDPTVCAFMVEPIQGEAGVVVPHHGYLKGVRDICTKNNVLFIADEVQTGLARTGKRLACDHENVRPDILILGKALSGGVFPVSAVLADDPVMLCIKPGEHGSTYGGNPLACKVAMAALEVMEEEKLAENAQFLGEFLRQELSKLPPQVVRLVRGKGLLNAIVINQEFDAWDLCVRLKENGLLAKPTHGDIIRLAPPLVINKQQIDEAVQIIGETMQSLLC</sequence>
<dbReference type="GO" id="GO:0010121">
    <property type="term" value="P:L-arginine catabolic process to proline via ornithine"/>
    <property type="evidence" value="ECO:0007669"/>
    <property type="project" value="TreeGrafter"/>
</dbReference>
<dbReference type="AlphaFoldDB" id="A0A1D2NLN4"/>
<dbReference type="InterPro" id="IPR010164">
    <property type="entry name" value="Orn_aminotrans"/>
</dbReference>
<dbReference type="PANTHER" id="PTHR11986:SF18">
    <property type="entry name" value="ORNITHINE AMINOTRANSFERASE, MITOCHONDRIAL"/>
    <property type="match status" value="1"/>
</dbReference>
<keyword evidence="9 10" id="KW-0663">Pyridoxal phosphate</keyword>
<evidence type="ECO:0000256" key="5">
    <source>
        <dbReference type="ARBA" id="ARBA00011881"/>
    </source>
</evidence>
<comment type="pathway">
    <text evidence="3 11">Amino-acid biosynthesis; L-proline biosynthesis; L-glutamate 5-semialdehyde from L-ornithine: step 1/1.</text>
</comment>
<accession>A0A1D2NLN4</accession>
<evidence type="ECO:0000256" key="10">
    <source>
        <dbReference type="RuleBase" id="RU003560"/>
    </source>
</evidence>
<dbReference type="NCBIfam" id="TIGR01885">
    <property type="entry name" value="Orn_aminotrans"/>
    <property type="match status" value="1"/>
</dbReference>
<dbReference type="OMA" id="VCEGNFH"/>
<organism evidence="12 13">
    <name type="scientific">Orchesella cincta</name>
    <name type="common">Springtail</name>
    <name type="synonym">Podura cincta</name>
    <dbReference type="NCBI Taxonomy" id="48709"/>
    <lineage>
        <taxon>Eukaryota</taxon>
        <taxon>Metazoa</taxon>
        <taxon>Ecdysozoa</taxon>
        <taxon>Arthropoda</taxon>
        <taxon>Hexapoda</taxon>
        <taxon>Collembola</taxon>
        <taxon>Entomobryomorpha</taxon>
        <taxon>Entomobryoidea</taxon>
        <taxon>Orchesellidae</taxon>
        <taxon>Orchesellinae</taxon>
        <taxon>Orchesella</taxon>
    </lineage>
</organism>
<dbReference type="GO" id="GO:0019544">
    <property type="term" value="P:L-arginine catabolic process to L-glutamate"/>
    <property type="evidence" value="ECO:0007669"/>
    <property type="project" value="TreeGrafter"/>
</dbReference>
<dbReference type="GO" id="GO:0042802">
    <property type="term" value="F:identical protein binding"/>
    <property type="evidence" value="ECO:0007669"/>
    <property type="project" value="TreeGrafter"/>
</dbReference>
<dbReference type="GO" id="GO:0004587">
    <property type="term" value="F:ornithine aminotransferase activity"/>
    <property type="evidence" value="ECO:0007669"/>
    <property type="project" value="UniProtKB-EC"/>
</dbReference>
<dbReference type="PIRSF" id="PIRSF000521">
    <property type="entry name" value="Transaminase_4ab_Lys_Orn"/>
    <property type="match status" value="1"/>
</dbReference>
<dbReference type="InterPro" id="IPR015424">
    <property type="entry name" value="PyrdxlP-dep_Trfase"/>
</dbReference>
<evidence type="ECO:0000313" key="13">
    <source>
        <dbReference type="Proteomes" id="UP000094527"/>
    </source>
</evidence>
<name>A0A1D2NLN4_ORCCI</name>
<dbReference type="InterPro" id="IPR050103">
    <property type="entry name" value="Class-III_PLP-dep_AT"/>
</dbReference>
<dbReference type="InterPro" id="IPR015421">
    <property type="entry name" value="PyrdxlP-dep_Trfase_major"/>
</dbReference>
<dbReference type="PANTHER" id="PTHR11986">
    <property type="entry name" value="AMINOTRANSFERASE CLASS III"/>
    <property type="match status" value="1"/>
</dbReference>
<evidence type="ECO:0000256" key="6">
    <source>
        <dbReference type="ARBA" id="ARBA00012924"/>
    </source>
</evidence>
<evidence type="ECO:0000256" key="4">
    <source>
        <dbReference type="ARBA" id="ARBA00008954"/>
    </source>
</evidence>
<dbReference type="EMBL" id="LJIJ01000009">
    <property type="protein sequence ID" value="ODN06180.1"/>
    <property type="molecule type" value="Genomic_DNA"/>
</dbReference>
<evidence type="ECO:0000256" key="8">
    <source>
        <dbReference type="ARBA" id="ARBA00022679"/>
    </source>
</evidence>
<dbReference type="EC" id="2.6.1.13" evidence="6 11"/>
<dbReference type="GO" id="GO:0030170">
    <property type="term" value="F:pyridoxal phosphate binding"/>
    <property type="evidence" value="ECO:0007669"/>
    <property type="project" value="InterPro"/>
</dbReference>
<evidence type="ECO:0000256" key="9">
    <source>
        <dbReference type="ARBA" id="ARBA00022898"/>
    </source>
</evidence>
<comment type="subcellular location">
    <subcellularLocation>
        <location evidence="2">Mitochondrion matrix</location>
    </subcellularLocation>
</comment>
<protein>
    <recommendedName>
        <fullName evidence="6 11">Ornithine aminotransferase</fullName>
        <ecNumber evidence="6 11">2.6.1.13</ecNumber>
    </recommendedName>
</protein>
<dbReference type="GO" id="GO:0055129">
    <property type="term" value="P:L-proline biosynthetic process"/>
    <property type="evidence" value="ECO:0007669"/>
    <property type="project" value="UniProtKB-UniPathway"/>
</dbReference>
<evidence type="ECO:0000256" key="3">
    <source>
        <dbReference type="ARBA" id="ARBA00004998"/>
    </source>
</evidence>
<dbReference type="OrthoDB" id="425114at2759"/>
<keyword evidence="8 11" id="KW-0808">Transferase</keyword>
<comment type="subunit">
    <text evidence="5">Homotetramer.</text>
</comment>
<dbReference type="InterPro" id="IPR005814">
    <property type="entry name" value="Aminotrans_3"/>
</dbReference>
<dbReference type="FunFam" id="3.90.1150.10:FF:000152">
    <property type="entry name" value="Ornithine aminotransferase"/>
    <property type="match status" value="1"/>
</dbReference>
<comment type="catalytic activity">
    <reaction evidence="11">
        <text>a 2-oxocarboxylate + L-ornithine = L-glutamate 5-semialdehyde + an L-alpha-amino acid</text>
        <dbReference type="Rhea" id="RHEA:13877"/>
        <dbReference type="ChEBI" id="CHEBI:35179"/>
        <dbReference type="ChEBI" id="CHEBI:46911"/>
        <dbReference type="ChEBI" id="CHEBI:58066"/>
        <dbReference type="ChEBI" id="CHEBI:59869"/>
        <dbReference type="EC" id="2.6.1.13"/>
    </reaction>
</comment>
<dbReference type="CDD" id="cd00610">
    <property type="entry name" value="OAT_like"/>
    <property type="match status" value="1"/>
</dbReference>
<evidence type="ECO:0000256" key="11">
    <source>
        <dbReference type="RuleBase" id="RU365036"/>
    </source>
</evidence>
<dbReference type="InterPro" id="IPR015422">
    <property type="entry name" value="PyrdxlP-dep_Trfase_small"/>
</dbReference>
<evidence type="ECO:0000256" key="7">
    <source>
        <dbReference type="ARBA" id="ARBA00022576"/>
    </source>
</evidence>
<dbReference type="GO" id="GO:0005759">
    <property type="term" value="C:mitochondrial matrix"/>
    <property type="evidence" value="ECO:0007669"/>
    <property type="project" value="UniProtKB-SubCell"/>
</dbReference>
<comment type="caution">
    <text evidence="12">The sequence shown here is derived from an EMBL/GenBank/DDBJ whole genome shotgun (WGS) entry which is preliminary data.</text>
</comment>
<comment type="cofactor">
    <cofactor evidence="1 11">
        <name>pyridoxal 5'-phosphate</name>
        <dbReference type="ChEBI" id="CHEBI:597326"/>
    </cofactor>
</comment>
<dbReference type="Pfam" id="PF00202">
    <property type="entry name" value="Aminotran_3"/>
    <property type="match status" value="1"/>
</dbReference>